<reference evidence="2" key="2">
    <citation type="submission" date="2015-01" db="EMBL/GenBank/DDBJ databases">
        <title>Evolutionary Origins and Diversification of the Mycorrhizal Mutualists.</title>
        <authorList>
            <consortium name="DOE Joint Genome Institute"/>
            <consortium name="Mycorrhizal Genomics Consortium"/>
            <person name="Kohler A."/>
            <person name="Kuo A."/>
            <person name="Nagy L.G."/>
            <person name="Floudas D."/>
            <person name="Copeland A."/>
            <person name="Barry K.W."/>
            <person name="Cichocki N."/>
            <person name="Veneault-Fourrey C."/>
            <person name="LaButti K."/>
            <person name="Lindquist E.A."/>
            <person name="Lipzen A."/>
            <person name="Lundell T."/>
            <person name="Morin E."/>
            <person name="Murat C."/>
            <person name="Riley R."/>
            <person name="Ohm R."/>
            <person name="Sun H."/>
            <person name="Tunlid A."/>
            <person name="Henrissat B."/>
            <person name="Grigoriev I.V."/>
            <person name="Hibbett D.S."/>
            <person name="Martin F."/>
        </authorList>
    </citation>
    <scope>NUCLEOTIDE SEQUENCE [LARGE SCALE GENOMIC DNA]</scope>
    <source>
        <strain evidence="2">LaAM-08-1</strain>
    </source>
</reference>
<proteinExistence type="predicted"/>
<keyword evidence="2" id="KW-1185">Reference proteome</keyword>
<protein>
    <submittedName>
        <fullName evidence="1">Uncharacterized protein</fullName>
    </submittedName>
</protein>
<dbReference type="EMBL" id="KN838602">
    <property type="protein sequence ID" value="KIK01775.1"/>
    <property type="molecule type" value="Genomic_DNA"/>
</dbReference>
<gene>
    <name evidence="1" type="ORF">K443DRAFT_551277</name>
</gene>
<organism evidence="1 2">
    <name type="scientific">Laccaria amethystina LaAM-08-1</name>
    <dbReference type="NCBI Taxonomy" id="1095629"/>
    <lineage>
        <taxon>Eukaryota</taxon>
        <taxon>Fungi</taxon>
        <taxon>Dikarya</taxon>
        <taxon>Basidiomycota</taxon>
        <taxon>Agaricomycotina</taxon>
        <taxon>Agaricomycetes</taxon>
        <taxon>Agaricomycetidae</taxon>
        <taxon>Agaricales</taxon>
        <taxon>Agaricineae</taxon>
        <taxon>Hydnangiaceae</taxon>
        <taxon>Laccaria</taxon>
    </lineage>
</organism>
<accession>A0A0C9WSG1</accession>
<dbReference type="Proteomes" id="UP000054477">
    <property type="component" value="Unassembled WGS sequence"/>
</dbReference>
<evidence type="ECO:0000313" key="2">
    <source>
        <dbReference type="Proteomes" id="UP000054477"/>
    </source>
</evidence>
<reference evidence="1 2" key="1">
    <citation type="submission" date="2014-04" db="EMBL/GenBank/DDBJ databases">
        <authorList>
            <consortium name="DOE Joint Genome Institute"/>
            <person name="Kuo A."/>
            <person name="Kohler A."/>
            <person name="Nagy L.G."/>
            <person name="Floudas D."/>
            <person name="Copeland A."/>
            <person name="Barry K.W."/>
            <person name="Cichocki N."/>
            <person name="Veneault-Fourrey C."/>
            <person name="LaButti K."/>
            <person name="Lindquist E.A."/>
            <person name="Lipzen A."/>
            <person name="Lundell T."/>
            <person name="Morin E."/>
            <person name="Murat C."/>
            <person name="Sun H."/>
            <person name="Tunlid A."/>
            <person name="Henrissat B."/>
            <person name="Grigoriev I.V."/>
            <person name="Hibbett D.S."/>
            <person name="Martin F."/>
            <person name="Nordberg H.P."/>
            <person name="Cantor M.N."/>
            <person name="Hua S.X."/>
        </authorList>
    </citation>
    <scope>NUCLEOTIDE SEQUENCE [LARGE SCALE GENOMIC DNA]</scope>
    <source>
        <strain evidence="1 2">LaAM-08-1</strain>
    </source>
</reference>
<sequence length="127" mass="14648">MPDLDSPNSPRHRQWLLVDLPRAFLGSNKSTLGIDRLQRRRRAQNVDQRKIFLWIPCPLRGLIPSEKRLCTVLRRAANIGVEGQNRRISGPLRDFLPRTFIDFFWSMTSQLSIRTVEPALSHTCGKA</sequence>
<evidence type="ECO:0000313" key="1">
    <source>
        <dbReference type="EMBL" id="KIK01775.1"/>
    </source>
</evidence>
<name>A0A0C9WSG1_9AGAR</name>
<dbReference type="HOGENOM" id="CLU_1970907_0_0_1"/>
<dbReference type="AlphaFoldDB" id="A0A0C9WSG1"/>